<dbReference type="Ensembl" id="ENSSRHT00000023157.1">
    <property type="protein sequence ID" value="ENSSRHP00000022469.1"/>
    <property type="gene ID" value="ENSSRHG00000011908.1"/>
</dbReference>
<dbReference type="AlphaFoldDB" id="A0A673H8I7"/>
<reference evidence="1" key="2">
    <citation type="submission" date="2025-09" db="UniProtKB">
        <authorList>
            <consortium name="Ensembl"/>
        </authorList>
    </citation>
    <scope>IDENTIFICATION</scope>
</reference>
<accession>A0A673H8I7</accession>
<organism evidence="1 2">
    <name type="scientific">Sinocyclocheilus rhinocerous</name>
    <dbReference type="NCBI Taxonomy" id="307959"/>
    <lineage>
        <taxon>Eukaryota</taxon>
        <taxon>Metazoa</taxon>
        <taxon>Chordata</taxon>
        <taxon>Craniata</taxon>
        <taxon>Vertebrata</taxon>
        <taxon>Euteleostomi</taxon>
        <taxon>Actinopterygii</taxon>
        <taxon>Neopterygii</taxon>
        <taxon>Teleostei</taxon>
        <taxon>Ostariophysi</taxon>
        <taxon>Cypriniformes</taxon>
        <taxon>Cyprinidae</taxon>
        <taxon>Cyprininae</taxon>
        <taxon>Sinocyclocheilus</taxon>
    </lineage>
</organism>
<evidence type="ECO:0000313" key="1">
    <source>
        <dbReference type="Ensembl" id="ENSSRHP00000022469.1"/>
    </source>
</evidence>
<keyword evidence="2" id="KW-1185">Reference proteome</keyword>
<evidence type="ECO:0000313" key="2">
    <source>
        <dbReference type="Proteomes" id="UP000472270"/>
    </source>
</evidence>
<name>A0A673H8I7_9TELE</name>
<reference evidence="1" key="1">
    <citation type="submission" date="2025-08" db="UniProtKB">
        <authorList>
            <consortium name="Ensembl"/>
        </authorList>
    </citation>
    <scope>IDENTIFICATION</scope>
</reference>
<sequence length="62" mass="7081">MADRHKASDNTRSRTRVNIGSAIQRWRELKERKAFRAHTTGFLAGFCCRRQISTVCDKTPGS</sequence>
<dbReference type="Proteomes" id="UP000472270">
    <property type="component" value="Unassembled WGS sequence"/>
</dbReference>
<protein>
    <submittedName>
        <fullName evidence="1">Uncharacterized protein</fullName>
    </submittedName>
</protein>
<proteinExistence type="predicted"/>